<comment type="caution">
    <text evidence="1">The sequence shown here is derived from an EMBL/GenBank/DDBJ whole genome shotgun (WGS) entry which is preliminary data.</text>
</comment>
<dbReference type="SUPFAM" id="SSF48371">
    <property type="entry name" value="ARM repeat"/>
    <property type="match status" value="1"/>
</dbReference>
<protein>
    <submittedName>
        <fullName evidence="1">Uncharacterized protein</fullName>
    </submittedName>
</protein>
<dbReference type="Gene3D" id="1.25.10.10">
    <property type="entry name" value="Leucine-rich Repeat Variant"/>
    <property type="match status" value="1"/>
</dbReference>
<accession>A0ABQ9WMF8</accession>
<evidence type="ECO:0000313" key="1">
    <source>
        <dbReference type="EMBL" id="KAK2940656.1"/>
    </source>
</evidence>
<dbReference type="InterPro" id="IPR016024">
    <property type="entry name" value="ARM-type_fold"/>
</dbReference>
<evidence type="ECO:0000313" key="2">
    <source>
        <dbReference type="Proteomes" id="UP001281761"/>
    </source>
</evidence>
<reference evidence="1 2" key="1">
    <citation type="journal article" date="2022" name="bioRxiv">
        <title>Genomics of Preaxostyla Flagellates Illuminates Evolutionary Transitions and the Path Towards Mitochondrial Loss.</title>
        <authorList>
            <person name="Novak L.V.F."/>
            <person name="Treitli S.C."/>
            <person name="Pyrih J."/>
            <person name="Halakuc P."/>
            <person name="Pipaliya S.V."/>
            <person name="Vacek V."/>
            <person name="Brzon O."/>
            <person name="Soukal P."/>
            <person name="Eme L."/>
            <person name="Dacks J.B."/>
            <person name="Karnkowska A."/>
            <person name="Elias M."/>
            <person name="Hampl V."/>
        </authorList>
    </citation>
    <scope>NUCLEOTIDE SEQUENCE [LARGE SCALE GENOMIC DNA]</scope>
    <source>
        <strain evidence="1">NAU3</strain>
        <tissue evidence="1">Gut</tissue>
    </source>
</reference>
<dbReference type="InterPro" id="IPR011989">
    <property type="entry name" value="ARM-like"/>
</dbReference>
<dbReference type="EMBL" id="JARBJD010000633">
    <property type="protein sequence ID" value="KAK2940656.1"/>
    <property type="molecule type" value="Genomic_DNA"/>
</dbReference>
<gene>
    <name evidence="1" type="ORF">BLNAU_24436</name>
</gene>
<dbReference type="Proteomes" id="UP001281761">
    <property type="component" value="Unassembled WGS sequence"/>
</dbReference>
<proteinExistence type="predicted"/>
<organism evidence="1 2">
    <name type="scientific">Blattamonas nauphoetae</name>
    <dbReference type="NCBI Taxonomy" id="2049346"/>
    <lineage>
        <taxon>Eukaryota</taxon>
        <taxon>Metamonada</taxon>
        <taxon>Preaxostyla</taxon>
        <taxon>Oxymonadida</taxon>
        <taxon>Blattamonas</taxon>
    </lineage>
</organism>
<keyword evidence="2" id="KW-1185">Reference proteome</keyword>
<sequence length="635" mass="72265">MSPMRTARFLENLESSQNESKQEQLLDSPPIVLRRHRRATCDLSKLQDQPSSQSPNYQMMTLDAILVALGEEQRTDIPDLLVALHRLTGTDANRRRLVQHNTIPLLSQLLMSSQDEKVIYLVLWIFSDIDEVHHYFDGIILQTIFGFAQSTSLYVMEVAWWFLDNFTIIDHDQKEFIDNLVQLGIFEVFTPAMIQLSTSTIQQPAWHLRSYHILRTIRRVVTITQTRITADVASFIFMVFVSGCSMDIDSATDVLLQDQVLLQDLSSVIYRTPMPPFFPLHIQSFPQLTVSLLSYACEGLSSGYCAYTVLNEVQTRRLISESRKKALTIQSSLVTPDEESLKNQIVTELNNYFHIARNVLQVIGTAIPGGADVADLFLNAGLAPLLGECIRVIQTIQHDELSNNNMLLIATKAEVAEGNPGDLWKRTLEIITLLDYTVLAAEEEQQMSASSLPAQCHDQMTISNIYPKHLKEVHHNISLCLSNITGITELHSLRILNETFPQPHSPQKLLRFVSDRLVDGVSSSFYEDLLIVHGLFLHRSALVYSEIEKSQVLTAIFAFKWYRRTHRSADTCLCVFFEILISFILNASDPCVILDYVQNDVIEQELLKSTEVFSEKTIETMERFSHYLATLKRPI</sequence>
<name>A0ABQ9WMF8_9EUKA</name>